<evidence type="ECO:0000313" key="1">
    <source>
        <dbReference type="EMBL" id="POZ62886.1"/>
    </source>
</evidence>
<evidence type="ECO:0000313" key="2">
    <source>
        <dbReference type="Proteomes" id="UP000237082"/>
    </source>
</evidence>
<proteinExistence type="predicted"/>
<dbReference type="EMBL" id="PQWB01000020">
    <property type="protein sequence ID" value="POZ62886.1"/>
    <property type="molecule type" value="Genomic_DNA"/>
</dbReference>
<sequence length="141" mass="15348">MIAKPGAWPGANRQERDMSQPIVTVQNHSSQDIYIDGDPNWDDQVLLLNNQPLHRSYVLEPDQSAQLSVDWSGPGTAFMLGVIFADGPDYDYGGDGFYQLTIGQEESNGLLDVTDGGGEAKVSYSVSQQAAWSMAMNFADS</sequence>
<gene>
    <name evidence="1" type="ORF">C2I19_06100</name>
</gene>
<accession>A0A2S5DIH4</accession>
<keyword evidence="2" id="KW-1185">Reference proteome</keyword>
<comment type="caution">
    <text evidence="1">The sequence shown here is derived from an EMBL/GenBank/DDBJ whole genome shotgun (WGS) entry which is preliminary data.</text>
</comment>
<protein>
    <submittedName>
        <fullName evidence="1">Uncharacterized protein</fullName>
    </submittedName>
</protein>
<name>A0A2S5DIH4_9NEIS</name>
<dbReference type="AlphaFoldDB" id="A0A2S5DIH4"/>
<organism evidence="1 2">
    <name type="scientific">Chromobacterium alticapitis</name>
    <dbReference type="NCBI Taxonomy" id="2073169"/>
    <lineage>
        <taxon>Bacteria</taxon>
        <taxon>Pseudomonadati</taxon>
        <taxon>Pseudomonadota</taxon>
        <taxon>Betaproteobacteria</taxon>
        <taxon>Neisseriales</taxon>
        <taxon>Chromobacteriaceae</taxon>
        <taxon>Chromobacterium</taxon>
    </lineage>
</organism>
<reference evidence="2" key="1">
    <citation type="submission" date="2018-02" db="EMBL/GenBank/DDBJ databases">
        <authorList>
            <person name="O'Hara-Hanley K."/>
            <person name="Soby S."/>
        </authorList>
    </citation>
    <scope>NUCLEOTIDE SEQUENCE [LARGE SCALE GENOMIC DNA]</scope>
    <source>
        <strain evidence="2">MWU14-2602</strain>
    </source>
</reference>
<dbReference type="Proteomes" id="UP000237082">
    <property type="component" value="Unassembled WGS sequence"/>
</dbReference>